<name>A0A816DU59_9BILA</name>
<proteinExistence type="predicted"/>
<evidence type="ECO:0000313" key="1">
    <source>
        <dbReference type="EMBL" id="CAF1641095.1"/>
    </source>
</evidence>
<protein>
    <submittedName>
        <fullName evidence="1">Uncharacterized protein</fullName>
    </submittedName>
</protein>
<evidence type="ECO:0000313" key="3">
    <source>
        <dbReference type="Proteomes" id="UP000663829"/>
    </source>
</evidence>
<feature type="non-terminal residue" evidence="1">
    <location>
        <position position="1"/>
    </location>
</feature>
<dbReference type="Proteomes" id="UP000681722">
    <property type="component" value="Unassembled WGS sequence"/>
</dbReference>
<keyword evidence="3" id="KW-1185">Reference proteome</keyword>
<dbReference type="AlphaFoldDB" id="A0A816DU59"/>
<dbReference type="Proteomes" id="UP000663829">
    <property type="component" value="Unassembled WGS sequence"/>
</dbReference>
<reference evidence="1" key="1">
    <citation type="submission" date="2021-02" db="EMBL/GenBank/DDBJ databases">
        <authorList>
            <person name="Nowell W R."/>
        </authorList>
    </citation>
    <scope>NUCLEOTIDE SEQUENCE</scope>
</reference>
<dbReference type="EMBL" id="CAJNOQ010047394">
    <property type="protein sequence ID" value="CAF1641095.1"/>
    <property type="molecule type" value="Genomic_DNA"/>
</dbReference>
<comment type="caution">
    <text evidence="1">The sequence shown here is derived from an EMBL/GenBank/DDBJ whole genome shotgun (WGS) entry which is preliminary data.</text>
</comment>
<evidence type="ECO:0000313" key="2">
    <source>
        <dbReference type="EMBL" id="CAF4553288.1"/>
    </source>
</evidence>
<sequence>ELTRCFNRAMKLEPDDESTQFNVLRISINFSSR</sequence>
<accession>A0A816DU59</accession>
<gene>
    <name evidence="1" type="ORF">GPM918_LOCUS44946</name>
    <name evidence="2" type="ORF">SRO942_LOCUS47074</name>
</gene>
<dbReference type="EMBL" id="CAJOBC010116317">
    <property type="protein sequence ID" value="CAF4553288.1"/>
    <property type="molecule type" value="Genomic_DNA"/>
</dbReference>
<organism evidence="1 3">
    <name type="scientific">Didymodactylos carnosus</name>
    <dbReference type="NCBI Taxonomy" id="1234261"/>
    <lineage>
        <taxon>Eukaryota</taxon>
        <taxon>Metazoa</taxon>
        <taxon>Spiralia</taxon>
        <taxon>Gnathifera</taxon>
        <taxon>Rotifera</taxon>
        <taxon>Eurotatoria</taxon>
        <taxon>Bdelloidea</taxon>
        <taxon>Philodinida</taxon>
        <taxon>Philodinidae</taxon>
        <taxon>Didymodactylos</taxon>
    </lineage>
</organism>